<dbReference type="GO" id="GO:0004930">
    <property type="term" value="F:G protein-coupled receptor activity"/>
    <property type="evidence" value="ECO:0007669"/>
    <property type="project" value="UniProtKB-KW"/>
</dbReference>
<dbReference type="FunFam" id="3.40.50.2300:FF:000016">
    <property type="entry name" value="Taste 1 receptor member 2"/>
    <property type="match status" value="1"/>
</dbReference>
<evidence type="ECO:0000256" key="2">
    <source>
        <dbReference type="ARBA" id="ARBA00007242"/>
    </source>
</evidence>
<evidence type="ECO:0000256" key="8">
    <source>
        <dbReference type="ARBA" id="ARBA00023136"/>
    </source>
</evidence>
<dbReference type="InterPro" id="IPR028082">
    <property type="entry name" value="Peripla_BP_I"/>
</dbReference>
<dbReference type="CDD" id="cd15283">
    <property type="entry name" value="7tmC_V2R_pheromone"/>
    <property type="match status" value="1"/>
</dbReference>
<feature type="domain" description="G-protein coupled receptors family 3 profile" evidence="13">
    <location>
        <begin position="577"/>
        <end position="842"/>
    </location>
</feature>
<dbReference type="PROSITE" id="PS50259">
    <property type="entry name" value="G_PROTEIN_RECEP_F3_4"/>
    <property type="match status" value="1"/>
</dbReference>
<keyword evidence="8 12" id="KW-0472">Membrane</keyword>
<dbReference type="PRINTS" id="PR01535">
    <property type="entry name" value="VOMERONASL2R"/>
</dbReference>
<dbReference type="Proteomes" id="UP000694568">
    <property type="component" value="Unplaced"/>
</dbReference>
<accession>A0A8D0AFG4</accession>
<feature type="transmembrane region" description="Helical" evidence="12">
    <location>
        <begin position="692"/>
        <end position="712"/>
    </location>
</feature>
<evidence type="ECO:0000256" key="4">
    <source>
        <dbReference type="ARBA" id="ARBA00022692"/>
    </source>
</evidence>
<dbReference type="Pfam" id="PF01094">
    <property type="entry name" value="ANF_receptor"/>
    <property type="match status" value="1"/>
</dbReference>
<dbReference type="InterPro" id="IPR004073">
    <property type="entry name" value="GPCR_3_vmron_rcpt_2"/>
</dbReference>
<keyword evidence="4 12" id="KW-0812">Transmembrane</keyword>
<dbReference type="AlphaFoldDB" id="A0A8D0AFG4"/>
<dbReference type="Pfam" id="PF07562">
    <property type="entry name" value="NCD3G"/>
    <property type="match status" value="1"/>
</dbReference>
<evidence type="ECO:0000256" key="9">
    <source>
        <dbReference type="ARBA" id="ARBA00023170"/>
    </source>
</evidence>
<feature type="transmembrane region" description="Helical" evidence="12">
    <location>
        <begin position="732"/>
        <end position="760"/>
    </location>
</feature>
<dbReference type="Pfam" id="PF00003">
    <property type="entry name" value="7tm_3"/>
    <property type="match status" value="1"/>
</dbReference>
<keyword evidence="7" id="KW-0297">G-protein coupled receptor</keyword>
<evidence type="ECO:0000313" key="15">
    <source>
        <dbReference type="Proteomes" id="UP000694568"/>
    </source>
</evidence>
<feature type="transmembrane region" description="Helical" evidence="12">
    <location>
        <begin position="804"/>
        <end position="827"/>
    </location>
</feature>
<comment type="subcellular location">
    <subcellularLocation>
        <location evidence="1">Cell membrane</location>
        <topology evidence="1">Multi-pass membrane protein</topology>
    </subcellularLocation>
</comment>
<dbReference type="PANTHER" id="PTHR24061">
    <property type="entry name" value="CALCIUM-SENSING RECEPTOR-RELATED"/>
    <property type="match status" value="1"/>
</dbReference>
<dbReference type="FunFam" id="2.10.50.30:FF:000002">
    <property type="entry name" value="Vomeronasal 2 receptor, h1"/>
    <property type="match status" value="1"/>
</dbReference>
<dbReference type="InterPro" id="IPR000068">
    <property type="entry name" value="GPCR_3_Ca_sens_rcpt-rel"/>
</dbReference>
<keyword evidence="5" id="KW-0732">Signal</keyword>
<evidence type="ECO:0000259" key="13">
    <source>
        <dbReference type="PROSITE" id="PS50259"/>
    </source>
</evidence>
<evidence type="ECO:0000256" key="10">
    <source>
        <dbReference type="ARBA" id="ARBA00023180"/>
    </source>
</evidence>
<keyword evidence="10" id="KW-0325">Glycoprotein</keyword>
<dbReference type="InterPro" id="IPR038550">
    <property type="entry name" value="GPCR_3_9-Cys_sf"/>
</dbReference>
<evidence type="ECO:0000256" key="6">
    <source>
        <dbReference type="ARBA" id="ARBA00022989"/>
    </source>
</evidence>
<dbReference type="InterPro" id="IPR011500">
    <property type="entry name" value="GPCR_3_9-Cys_dom"/>
</dbReference>
<dbReference type="GeneTree" id="ENSGT00940000162782"/>
<dbReference type="FunFam" id="3.40.50.2300:FF:000067">
    <property type="entry name" value="Olfactory receptor C family, h1"/>
    <property type="match status" value="1"/>
</dbReference>
<feature type="transmembrane region" description="Helical" evidence="12">
    <location>
        <begin position="647"/>
        <end position="671"/>
    </location>
</feature>
<dbReference type="CDD" id="cd06364">
    <property type="entry name" value="PBP1_CaSR"/>
    <property type="match status" value="1"/>
</dbReference>
<evidence type="ECO:0000256" key="1">
    <source>
        <dbReference type="ARBA" id="ARBA00004651"/>
    </source>
</evidence>
<dbReference type="SUPFAM" id="SSF53822">
    <property type="entry name" value="Periplasmic binding protein-like I"/>
    <property type="match status" value="1"/>
</dbReference>
<dbReference type="InterPro" id="IPR001828">
    <property type="entry name" value="ANF_lig-bd_rcpt"/>
</dbReference>
<dbReference type="InterPro" id="IPR017978">
    <property type="entry name" value="GPCR_3_C"/>
</dbReference>
<feature type="transmembrane region" description="Helical" evidence="12">
    <location>
        <begin position="772"/>
        <end position="792"/>
    </location>
</feature>
<evidence type="ECO:0000313" key="14">
    <source>
        <dbReference type="Ensembl" id="ENSSLUP00000055824.1"/>
    </source>
</evidence>
<evidence type="ECO:0000256" key="5">
    <source>
        <dbReference type="ARBA" id="ARBA00022729"/>
    </source>
</evidence>
<keyword evidence="6 12" id="KW-1133">Transmembrane helix</keyword>
<dbReference type="PROSITE" id="PS00981">
    <property type="entry name" value="G_PROTEIN_RECEP_F3_3"/>
    <property type="match status" value="1"/>
</dbReference>
<name>A0A8D0AFG4_SANLU</name>
<dbReference type="Ensembl" id="ENSSLUT00000057456.1">
    <property type="protein sequence ID" value="ENSSLUP00000055824.1"/>
    <property type="gene ID" value="ENSSLUG00000024075.1"/>
</dbReference>
<dbReference type="Gene3D" id="2.10.50.30">
    <property type="entry name" value="GPCR, family 3, nine cysteines domain"/>
    <property type="match status" value="1"/>
</dbReference>
<keyword evidence="3" id="KW-1003">Cell membrane</keyword>
<comment type="similarity">
    <text evidence="2">Belongs to the G-protein coupled receptor 3 family.</text>
</comment>
<dbReference type="PRINTS" id="PR00248">
    <property type="entry name" value="GPCRMGR"/>
</dbReference>
<evidence type="ECO:0000256" key="12">
    <source>
        <dbReference type="SAM" id="Phobius"/>
    </source>
</evidence>
<keyword evidence="11" id="KW-0807">Transducer</keyword>
<gene>
    <name evidence="14" type="primary">LOC116047574</name>
</gene>
<dbReference type="InterPro" id="IPR000337">
    <property type="entry name" value="GPCR_3"/>
</dbReference>
<protein>
    <recommendedName>
        <fullName evidence="13">G-protein coupled receptors family 3 profile domain-containing protein</fullName>
    </recommendedName>
</protein>
<reference evidence="14" key="2">
    <citation type="submission" date="2025-09" db="UniProtKB">
        <authorList>
            <consortium name="Ensembl"/>
        </authorList>
    </citation>
    <scope>IDENTIFICATION</scope>
</reference>
<reference evidence="14" key="1">
    <citation type="submission" date="2025-08" db="UniProtKB">
        <authorList>
            <consortium name="Ensembl"/>
        </authorList>
    </citation>
    <scope>IDENTIFICATION</scope>
</reference>
<dbReference type="InterPro" id="IPR017979">
    <property type="entry name" value="GPCR_3_CS"/>
</dbReference>
<evidence type="ECO:0000256" key="11">
    <source>
        <dbReference type="ARBA" id="ARBA00023224"/>
    </source>
</evidence>
<evidence type="ECO:0000256" key="3">
    <source>
        <dbReference type="ARBA" id="ARBA00022475"/>
    </source>
</evidence>
<dbReference type="PANTHER" id="PTHR24061:SF418">
    <property type="entry name" value="C-FAMILY ODORANT RECEPTOR OLFCQ19-RELATED"/>
    <property type="match status" value="1"/>
</dbReference>
<feature type="transmembrane region" description="Helical" evidence="12">
    <location>
        <begin position="613"/>
        <end position="635"/>
    </location>
</feature>
<evidence type="ECO:0000256" key="7">
    <source>
        <dbReference type="ARBA" id="ARBA00023040"/>
    </source>
</evidence>
<dbReference type="GO" id="GO:0005886">
    <property type="term" value="C:plasma membrane"/>
    <property type="evidence" value="ECO:0007669"/>
    <property type="project" value="UniProtKB-SubCell"/>
</dbReference>
<dbReference type="Gene3D" id="3.40.50.2300">
    <property type="match status" value="2"/>
</dbReference>
<sequence length="846" mass="93673">ANSSGLGGKFHLNEIHKPGDVVLGGMFEVHFTSVFPERTFISEPEQPSCEGFDILGFRHAMTMAFAIDEINKNSNLLPNVTLGYSLYDNCGALVVGFSGSLSLASGREEQFLLEENCLGTPPVLGIVGDSASTYTIAISNVLGLYKMPIVSYFSTCSCLSDRKRFPSFFRTIPSDAFQVRAMIQILKHFGWTWVGLLVSDDDYGLHVARSFQSDLAQSGGGCLAYSEVLPWDSDPNELRRIVHLIKISTARVVMVFAHEFHMIHLMEEVAQQNVTGRQWIASEAWTGSTVLHTPLLMPYLSGTLGIAIRRGEIPGLKDFLLQIHPGQYDESYGNNMVTQYWEYTFQCKFVPAGWVEAGGALCTGQEDIEHVETEFLDLSNLRPEYNIYKAVYALAYALDDMLRCVPGRGPFSGNNCGTLQRLEPWQLVHYLQKVNFTTPFGDQVSFDENGDVLPIYDIMNWLWLPDGRTKVQNVGAVKESANGEELTIDEDNIFWNFESKQSPQSVCSESCPPGTRMARKKGEPECCFDCIPCSEGNISNKTDSMECTSCPEDFWSSPQGDHCIPKKIEFLSYQEPLGICLTTTSLLGTFICAVVLVIFIYHRNTPMVRANNSELSFLILASLKLCFLCSLLFIGRPRLWTCQLRHAAFGISFVLCVSCILVKTMVVLAVFKASKPGGGASLKWFGTVQQRGTVLVLTSIQAAICTAWLVSSSPVPYKNTKYHNDKIVYECVVGSTVGFAVLLGYIGLLAILSFLLAFLARNLPDNFNEAKLITFSMLIFCAVWVAFVPAYVNSPGKYADAVEVFAILASSFGLLVALFGPKCYIILLRPERNTKKAIMGRGTTKS</sequence>
<feature type="transmembrane region" description="Helical" evidence="12">
    <location>
        <begin position="576"/>
        <end position="601"/>
    </location>
</feature>
<organism evidence="14 15">
    <name type="scientific">Sander lucioperca</name>
    <name type="common">Pike-perch</name>
    <name type="synonym">Perca lucioperca</name>
    <dbReference type="NCBI Taxonomy" id="283035"/>
    <lineage>
        <taxon>Eukaryota</taxon>
        <taxon>Metazoa</taxon>
        <taxon>Chordata</taxon>
        <taxon>Craniata</taxon>
        <taxon>Vertebrata</taxon>
        <taxon>Euteleostomi</taxon>
        <taxon>Actinopterygii</taxon>
        <taxon>Neopterygii</taxon>
        <taxon>Teleostei</taxon>
        <taxon>Neoteleostei</taxon>
        <taxon>Acanthomorphata</taxon>
        <taxon>Eupercaria</taxon>
        <taxon>Perciformes</taxon>
        <taxon>Percoidei</taxon>
        <taxon>Percidae</taxon>
        <taxon>Luciopercinae</taxon>
        <taxon>Sander</taxon>
    </lineage>
</organism>
<keyword evidence="9" id="KW-0675">Receptor</keyword>
<keyword evidence="15" id="KW-1185">Reference proteome</keyword>
<proteinExistence type="inferred from homology"/>